<dbReference type="GO" id="GO:0003723">
    <property type="term" value="F:RNA binding"/>
    <property type="evidence" value="ECO:0007669"/>
    <property type="project" value="UniProtKB-KW"/>
</dbReference>
<dbReference type="KEGG" id="mae:Maeo_1082"/>
<dbReference type="Pfam" id="PF03750">
    <property type="entry name" value="Csm2_III-A"/>
    <property type="match status" value="1"/>
</dbReference>
<comment type="function">
    <text evidence="1">This subunit may be involved in monitoring complementarity of crRNA and target RNA.</text>
</comment>
<evidence type="ECO:0000256" key="5">
    <source>
        <dbReference type="ARBA" id="ARBA00023118"/>
    </source>
</evidence>
<sequence>MNWANNPNVKFKGGGNFMGNQKKNHNSGKKEEESVQSNDDINKILNLRPENIGILINKAEKFAEEIKAMPSSKLRDFYDYVVQIDESMSEDEDNNNNWYLKLMLLKPKMAYQASKETNKGKQIALKMLEKEFTKILDTIKNDKNKFKNFKTFFEAVVAYHKGHNNQ</sequence>
<protein>
    <recommendedName>
        <fullName evidence="3">CRISPR system Cms protein Csm2</fullName>
    </recommendedName>
    <alternativeName>
        <fullName evidence="6">CRISPR type III A-associated protein Csm2</fullName>
    </alternativeName>
</protein>
<dbReference type="Proteomes" id="UP000001106">
    <property type="component" value="Chromosome"/>
</dbReference>
<name>A6UVY7_META3</name>
<feature type="region of interest" description="Disordered" evidence="7">
    <location>
        <begin position="1"/>
        <end position="37"/>
    </location>
</feature>
<dbReference type="NCBIfam" id="TIGR01870">
    <property type="entry name" value="cas_TM1810_Csm2"/>
    <property type="match status" value="1"/>
</dbReference>
<gene>
    <name evidence="8" type="ordered locus">Maeo_1082</name>
</gene>
<dbReference type="GO" id="GO:0051607">
    <property type="term" value="P:defense response to virus"/>
    <property type="evidence" value="ECO:0007669"/>
    <property type="project" value="UniProtKB-KW"/>
</dbReference>
<dbReference type="GeneID" id="5326241"/>
<keyword evidence="5" id="KW-0051">Antiviral defense</keyword>
<accession>A6UVY7</accession>
<evidence type="ECO:0000256" key="3">
    <source>
        <dbReference type="ARBA" id="ARBA00016118"/>
    </source>
</evidence>
<keyword evidence="4" id="KW-0694">RNA-binding</keyword>
<reference evidence="8" key="1">
    <citation type="submission" date="2007-06" db="EMBL/GenBank/DDBJ databases">
        <title>Complete sequence of Methanococcus aeolicus Nankai-3.</title>
        <authorList>
            <consortium name="US DOE Joint Genome Institute"/>
            <person name="Copeland A."/>
            <person name="Lucas S."/>
            <person name="Lapidus A."/>
            <person name="Barry K."/>
            <person name="Glavina del Rio T."/>
            <person name="Dalin E."/>
            <person name="Tice H."/>
            <person name="Pitluck S."/>
            <person name="Chain P."/>
            <person name="Malfatti S."/>
            <person name="Shin M."/>
            <person name="Vergez L."/>
            <person name="Schmutz J."/>
            <person name="Larimer F."/>
            <person name="Land M."/>
            <person name="Hauser L."/>
            <person name="Kyrpides N."/>
            <person name="Lykidis A."/>
            <person name="Sieprawska-Lupa M."/>
            <person name="Whitman W.B."/>
            <person name="Richardson P."/>
        </authorList>
    </citation>
    <scope>NUCLEOTIDE SEQUENCE [LARGE SCALE GENOMIC DNA]</scope>
    <source>
        <strain evidence="8">Nankai-3</strain>
    </source>
</reference>
<dbReference type="AlphaFoldDB" id="A6UVY7"/>
<dbReference type="EMBL" id="CP000743">
    <property type="protein sequence ID" value="ABR56659.1"/>
    <property type="molecule type" value="Genomic_DNA"/>
</dbReference>
<evidence type="ECO:0000256" key="6">
    <source>
        <dbReference type="ARBA" id="ARBA00031723"/>
    </source>
</evidence>
<evidence type="ECO:0000313" key="9">
    <source>
        <dbReference type="Proteomes" id="UP000001106"/>
    </source>
</evidence>
<dbReference type="HOGENOM" id="CLU_131491_2_0_2"/>
<evidence type="ECO:0000256" key="7">
    <source>
        <dbReference type="SAM" id="MobiDB-lite"/>
    </source>
</evidence>
<dbReference type="RefSeq" id="WP_011973791.1">
    <property type="nucleotide sequence ID" value="NC_009635.1"/>
</dbReference>
<evidence type="ECO:0000256" key="4">
    <source>
        <dbReference type="ARBA" id="ARBA00022884"/>
    </source>
</evidence>
<evidence type="ECO:0000256" key="2">
    <source>
        <dbReference type="ARBA" id="ARBA00006896"/>
    </source>
</evidence>
<proteinExistence type="inferred from homology"/>
<organism evidence="8 9">
    <name type="scientific">Methanococcus aeolicus (strain ATCC BAA-1280 / DSM 17508 / OCM 812 / Nankai-3)</name>
    <dbReference type="NCBI Taxonomy" id="419665"/>
    <lineage>
        <taxon>Archaea</taxon>
        <taxon>Methanobacteriati</taxon>
        <taxon>Methanobacteriota</taxon>
        <taxon>Methanomada group</taxon>
        <taxon>Methanococci</taxon>
        <taxon>Methanococcales</taxon>
        <taxon>Methanococcaceae</taxon>
        <taxon>Methanococcus</taxon>
    </lineage>
</organism>
<keyword evidence="9" id="KW-1185">Reference proteome</keyword>
<evidence type="ECO:0000256" key="1">
    <source>
        <dbReference type="ARBA" id="ARBA00003640"/>
    </source>
</evidence>
<dbReference type="OrthoDB" id="65911at2157"/>
<dbReference type="eggNOG" id="arCOG06487">
    <property type="taxonomic scope" value="Archaea"/>
</dbReference>
<dbReference type="STRING" id="419665.Maeo_1082"/>
<dbReference type="InterPro" id="IPR010149">
    <property type="entry name" value="CRISPR-assoc_prot_Csm2_III-A"/>
</dbReference>
<dbReference type="CDD" id="cd09647">
    <property type="entry name" value="Csm2_III-A"/>
    <property type="match status" value="1"/>
</dbReference>
<evidence type="ECO:0000313" key="8">
    <source>
        <dbReference type="EMBL" id="ABR56659.1"/>
    </source>
</evidence>
<comment type="similarity">
    <text evidence="2">Belongs to the CRISPR-associated Csm2 family.</text>
</comment>